<organism evidence="5 6">
    <name type="scientific">Prorocentrum cordatum</name>
    <dbReference type="NCBI Taxonomy" id="2364126"/>
    <lineage>
        <taxon>Eukaryota</taxon>
        <taxon>Sar</taxon>
        <taxon>Alveolata</taxon>
        <taxon>Dinophyceae</taxon>
        <taxon>Prorocentrales</taxon>
        <taxon>Prorocentraceae</taxon>
        <taxon>Prorocentrum</taxon>
    </lineage>
</organism>
<comment type="similarity">
    <text evidence="1">Belongs to the inward rectifier-type potassium channel (TC 1.A.2.1) family.</text>
</comment>
<protein>
    <recommendedName>
        <fullName evidence="4">Potassium channel inwardly rectifying transmembrane domain-containing protein</fullName>
    </recommendedName>
</protein>
<keyword evidence="1" id="KW-0851">Voltage-gated channel</keyword>
<dbReference type="InterPro" id="IPR013518">
    <property type="entry name" value="K_chnl_inward-rec_Kir_cyto"/>
</dbReference>
<keyword evidence="1" id="KW-0813">Transport</keyword>
<dbReference type="InterPro" id="IPR016449">
    <property type="entry name" value="K_chnl_inward-rec_Kir"/>
</dbReference>
<evidence type="ECO:0000259" key="4">
    <source>
        <dbReference type="Pfam" id="PF01007"/>
    </source>
</evidence>
<feature type="region of interest" description="Disordered" evidence="2">
    <location>
        <begin position="321"/>
        <end position="352"/>
    </location>
</feature>
<keyword evidence="3" id="KW-1133">Transmembrane helix</keyword>
<dbReference type="Proteomes" id="UP001189429">
    <property type="component" value="Unassembled WGS sequence"/>
</dbReference>
<dbReference type="Gene3D" id="2.60.40.1400">
    <property type="entry name" value="G protein-activated inward rectifier potassium channel 1"/>
    <property type="match status" value="1"/>
</dbReference>
<keyword evidence="1 3" id="KW-0812">Transmembrane</keyword>
<keyword evidence="1" id="KW-0630">Potassium</keyword>
<evidence type="ECO:0000256" key="2">
    <source>
        <dbReference type="SAM" id="MobiDB-lite"/>
    </source>
</evidence>
<reference evidence="5" key="1">
    <citation type="submission" date="2023-10" db="EMBL/GenBank/DDBJ databases">
        <authorList>
            <person name="Chen Y."/>
            <person name="Shah S."/>
            <person name="Dougan E. K."/>
            <person name="Thang M."/>
            <person name="Chan C."/>
        </authorList>
    </citation>
    <scope>NUCLEOTIDE SEQUENCE [LARGE SCALE GENOMIC DNA]</scope>
</reference>
<feature type="transmembrane region" description="Helical" evidence="3">
    <location>
        <begin position="207"/>
        <end position="225"/>
    </location>
</feature>
<dbReference type="EMBL" id="CAUYUJ010002547">
    <property type="protein sequence ID" value="CAK0801264.1"/>
    <property type="molecule type" value="Genomic_DNA"/>
</dbReference>
<feature type="transmembrane region" description="Helical" evidence="3">
    <location>
        <begin position="174"/>
        <end position="195"/>
    </location>
</feature>
<feature type="region of interest" description="Disordered" evidence="2">
    <location>
        <begin position="1"/>
        <end position="65"/>
    </location>
</feature>
<feature type="non-terminal residue" evidence="5">
    <location>
        <position position="436"/>
    </location>
</feature>
<keyword evidence="1" id="KW-0633">Potassium transport</keyword>
<dbReference type="InterPro" id="IPR040445">
    <property type="entry name" value="Kir_TM"/>
</dbReference>
<gene>
    <name evidence="5" type="ORF">PCOR1329_LOCUS9187</name>
</gene>
<feature type="region of interest" description="Disordered" evidence="2">
    <location>
        <begin position="397"/>
        <end position="436"/>
    </location>
</feature>
<proteinExistence type="inferred from homology"/>
<sequence>MLTMPGPGALADERRGGGGFGALAAGSGASPPEGDCVVPGVGAASGGRGGRPRRRPSQSTGTDRFTGDLLQSLLPTTEGLTRFQSMSSLQPSGDLPDYAGVRSTHLRYQDLPVLGDDEFRVVDRDAPFGQSRGRYAINTAYRVGKGLDSSGDVHRLYSEDFYHTFLDAKLRIQLLIFAFAYVGCFVLFALVHLAIDDRCGLELDGNFWKAYLLSLETMVTIGYGVPDPYMEGCWEGAATLTIQSLLQLLITSFLIGVIFQRIARPQARAATILFSDHAVINRYDGAHYLVFRVCELRVQHALIEPHVRCYCACRTGSRLDRPGPADAAGLPPRGDLGGRQLRTGTDPDQARPRLGLASIGAGVELAPSQDWEFVPMRLDHPDDELGGPLLLTLPTRVMHPSTGGAPSRRPRPAGTQGCRAREAAARLRGAGRLPVP</sequence>
<evidence type="ECO:0000313" key="6">
    <source>
        <dbReference type="Proteomes" id="UP001189429"/>
    </source>
</evidence>
<evidence type="ECO:0000256" key="1">
    <source>
        <dbReference type="RuleBase" id="RU003822"/>
    </source>
</evidence>
<keyword evidence="6" id="KW-1185">Reference proteome</keyword>
<name>A0ABN9Q681_9DINO</name>
<keyword evidence="1" id="KW-0407">Ion channel</keyword>
<accession>A0ABN9Q681</accession>
<dbReference type="Pfam" id="PF01007">
    <property type="entry name" value="IRK"/>
    <property type="match status" value="1"/>
</dbReference>
<keyword evidence="3" id="KW-0472">Membrane</keyword>
<comment type="subcellular location">
    <subcellularLocation>
        <location evidence="1">Membrane</location>
        <topology evidence="1">Multi-pass membrane protein</topology>
    </subcellularLocation>
</comment>
<feature type="transmembrane region" description="Helical" evidence="3">
    <location>
        <begin position="237"/>
        <end position="259"/>
    </location>
</feature>
<dbReference type="Gene3D" id="1.10.287.70">
    <property type="match status" value="1"/>
</dbReference>
<evidence type="ECO:0000313" key="5">
    <source>
        <dbReference type="EMBL" id="CAK0801264.1"/>
    </source>
</evidence>
<feature type="domain" description="Potassium channel inwardly rectifying transmembrane" evidence="4">
    <location>
        <begin position="155"/>
        <end position="265"/>
    </location>
</feature>
<dbReference type="PANTHER" id="PTHR11767:SF103">
    <property type="entry name" value="POTASSIUM CHANNEL INWARDLY RECTIFYING TRANSMEMBRANE DOMAIN-CONTAINING PROTEIN"/>
    <property type="match status" value="1"/>
</dbReference>
<keyword evidence="1" id="KW-0406">Ion transport</keyword>
<evidence type="ECO:0000256" key="3">
    <source>
        <dbReference type="SAM" id="Phobius"/>
    </source>
</evidence>
<dbReference type="PANTHER" id="PTHR11767">
    <property type="entry name" value="INWARD RECTIFIER POTASSIUM CHANNEL"/>
    <property type="match status" value="1"/>
</dbReference>
<comment type="caution">
    <text evidence="5">The sequence shown here is derived from an EMBL/GenBank/DDBJ whole genome shotgun (WGS) entry which is preliminary data.</text>
</comment>
<feature type="compositionally biased region" description="Low complexity" evidence="2">
    <location>
        <begin position="426"/>
        <end position="436"/>
    </location>
</feature>
<feature type="compositionally biased region" description="Low complexity" evidence="2">
    <location>
        <begin position="22"/>
        <end position="42"/>
    </location>
</feature>
<dbReference type="SUPFAM" id="SSF81324">
    <property type="entry name" value="Voltage-gated potassium channels"/>
    <property type="match status" value="1"/>
</dbReference>